<dbReference type="PROSITE" id="PS50931">
    <property type="entry name" value="HTH_LYSR"/>
    <property type="match status" value="1"/>
</dbReference>
<keyword evidence="4" id="KW-0804">Transcription</keyword>
<keyword evidence="3" id="KW-0238">DNA-binding</keyword>
<evidence type="ECO:0000256" key="1">
    <source>
        <dbReference type="ARBA" id="ARBA00009437"/>
    </source>
</evidence>
<evidence type="ECO:0000256" key="3">
    <source>
        <dbReference type="ARBA" id="ARBA00023125"/>
    </source>
</evidence>
<evidence type="ECO:0000259" key="5">
    <source>
        <dbReference type="PROSITE" id="PS50931"/>
    </source>
</evidence>
<keyword evidence="7" id="KW-1185">Reference proteome</keyword>
<dbReference type="SUPFAM" id="SSF53850">
    <property type="entry name" value="Periplasmic binding protein-like II"/>
    <property type="match status" value="1"/>
</dbReference>
<dbReference type="InterPro" id="IPR036390">
    <property type="entry name" value="WH_DNA-bd_sf"/>
</dbReference>
<accession>A0ABT5R056</accession>
<dbReference type="Pfam" id="PF03466">
    <property type="entry name" value="LysR_substrate"/>
    <property type="match status" value="1"/>
</dbReference>
<dbReference type="EMBL" id="JAJUBC010000011">
    <property type="protein sequence ID" value="MDD1793654.1"/>
    <property type="molecule type" value="Genomic_DNA"/>
</dbReference>
<dbReference type="PRINTS" id="PR00039">
    <property type="entry name" value="HTHLYSR"/>
</dbReference>
<comment type="caution">
    <text evidence="6">The sequence shown here is derived from an EMBL/GenBank/DDBJ whole genome shotgun (WGS) entry which is preliminary data.</text>
</comment>
<dbReference type="RefSeq" id="WP_274164506.1">
    <property type="nucleotide sequence ID" value="NZ_JAJUBC010000011.1"/>
</dbReference>
<reference evidence="6" key="1">
    <citation type="submission" date="2021-12" db="EMBL/GenBank/DDBJ databases">
        <title>Enterovibrio ZSDZ35 sp. nov. and Enterovibrio ZSDZ42 sp. nov., isolated from coastal seawater in Qingdao.</title>
        <authorList>
            <person name="Zhang P."/>
        </authorList>
    </citation>
    <scope>NUCLEOTIDE SEQUENCE</scope>
    <source>
        <strain evidence="6">ZSDZ42</strain>
    </source>
</reference>
<keyword evidence="2" id="KW-0805">Transcription regulation</keyword>
<gene>
    <name evidence="6" type="ORF">LRP50_10985</name>
</gene>
<dbReference type="InterPro" id="IPR005119">
    <property type="entry name" value="LysR_subst-bd"/>
</dbReference>
<dbReference type="SUPFAM" id="SSF46785">
    <property type="entry name" value="Winged helix' DNA-binding domain"/>
    <property type="match status" value="1"/>
</dbReference>
<evidence type="ECO:0000256" key="2">
    <source>
        <dbReference type="ARBA" id="ARBA00023015"/>
    </source>
</evidence>
<protein>
    <submittedName>
        <fullName evidence="6">LysR family transcriptional regulator</fullName>
    </submittedName>
</protein>
<proteinExistence type="inferred from homology"/>
<dbReference type="Gene3D" id="1.10.10.10">
    <property type="entry name" value="Winged helix-like DNA-binding domain superfamily/Winged helix DNA-binding domain"/>
    <property type="match status" value="1"/>
</dbReference>
<dbReference type="InterPro" id="IPR036388">
    <property type="entry name" value="WH-like_DNA-bd_sf"/>
</dbReference>
<evidence type="ECO:0000256" key="4">
    <source>
        <dbReference type="ARBA" id="ARBA00023163"/>
    </source>
</evidence>
<evidence type="ECO:0000313" key="6">
    <source>
        <dbReference type="EMBL" id="MDD1793654.1"/>
    </source>
</evidence>
<dbReference type="Gene3D" id="3.40.190.10">
    <property type="entry name" value="Periplasmic binding protein-like II"/>
    <property type="match status" value="2"/>
</dbReference>
<dbReference type="PANTHER" id="PTHR30579">
    <property type="entry name" value="TRANSCRIPTIONAL REGULATOR"/>
    <property type="match status" value="1"/>
</dbReference>
<dbReference type="InterPro" id="IPR000847">
    <property type="entry name" value="LysR_HTH_N"/>
</dbReference>
<dbReference type="PANTHER" id="PTHR30579:SF7">
    <property type="entry name" value="HTH-TYPE TRANSCRIPTIONAL REGULATOR LRHA-RELATED"/>
    <property type="match status" value="1"/>
</dbReference>
<evidence type="ECO:0000313" key="7">
    <source>
        <dbReference type="Proteomes" id="UP001149400"/>
    </source>
</evidence>
<dbReference type="InterPro" id="IPR050176">
    <property type="entry name" value="LTTR"/>
</dbReference>
<dbReference type="Proteomes" id="UP001149400">
    <property type="component" value="Unassembled WGS sequence"/>
</dbReference>
<organism evidence="6 7">
    <name type="scientific">Enterovibrio gelatinilyticus</name>
    <dbReference type="NCBI Taxonomy" id="2899819"/>
    <lineage>
        <taxon>Bacteria</taxon>
        <taxon>Pseudomonadati</taxon>
        <taxon>Pseudomonadota</taxon>
        <taxon>Gammaproteobacteria</taxon>
        <taxon>Vibrionales</taxon>
        <taxon>Vibrionaceae</taxon>
        <taxon>Enterovibrio</taxon>
    </lineage>
</organism>
<dbReference type="Pfam" id="PF00126">
    <property type="entry name" value="HTH_1"/>
    <property type="match status" value="1"/>
</dbReference>
<comment type="similarity">
    <text evidence="1">Belongs to the LysR transcriptional regulatory family.</text>
</comment>
<name>A0ABT5R056_9GAMM</name>
<feature type="domain" description="HTH lysR-type" evidence="5">
    <location>
        <begin position="1"/>
        <end position="58"/>
    </location>
</feature>
<sequence length="291" mass="31478">MDIDSLRSFLAIVDTGSFTRAAAQIHRTQSAISMQIKRLEEELDSPLFDREKRPLSLSLSGQRLVSHARRLVAGHDEALDAFKRDDTSRPIRLGCPDDYAESLLPEFISALRSLIGDQTFDVLCASSTRLRQRLDSGELDMAILTRSPDSDEGWLLKHDKGVWVSGSDVNLPHRRPMPVALFDKNCKFHSTALDGLGKLGIEVDLIAFTTSASTLHGLARANLAISAMASGSVPPDLQIITNGSLPPLPAVDIVVVTASRSHPLISPSIISQLSHAFLANQGNVNVASLAS</sequence>